<dbReference type="EMBL" id="KK107228">
    <property type="protein sequence ID" value="EZA55100.1"/>
    <property type="molecule type" value="Genomic_DNA"/>
</dbReference>
<gene>
    <name evidence="2" type="ORF">X777_05355</name>
</gene>
<dbReference type="OrthoDB" id="7553707at2759"/>
<evidence type="ECO:0000313" key="3">
    <source>
        <dbReference type="Proteomes" id="UP000053097"/>
    </source>
</evidence>
<organism evidence="2 3">
    <name type="scientific">Ooceraea biroi</name>
    <name type="common">Clonal raider ant</name>
    <name type="synonym">Cerapachys biroi</name>
    <dbReference type="NCBI Taxonomy" id="2015173"/>
    <lineage>
        <taxon>Eukaryota</taxon>
        <taxon>Metazoa</taxon>
        <taxon>Ecdysozoa</taxon>
        <taxon>Arthropoda</taxon>
        <taxon>Hexapoda</taxon>
        <taxon>Insecta</taxon>
        <taxon>Pterygota</taxon>
        <taxon>Neoptera</taxon>
        <taxon>Endopterygota</taxon>
        <taxon>Hymenoptera</taxon>
        <taxon>Apocrita</taxon>
        <taxon>Aculeata</taxon>
        <taxon>Formicoidea</taxon>
        <taxon>Formicidae</taxon>
        <taxon>Dorylinae</taxon>
        <taxon>Ooceraea</taxon>
    </lineage>
</organism>
<dbReference type="Pfam" id="PF03564">
    <property type="entry name" value="DUF1759"/>
    <property type="match status" value="1"/>
</dbReference>
<evidence type="ECO:0000313" key="2">
    <source>
        <dbReference type="EMBL" id="EZA55100.1"/>
    </source>
</evidence>
<sequence length="504" mass="55018">MAECLEELEPPVSPTTSFDASFPRANASALSLSHLPPIQLPPFDGKCEDWEQFRNRFLSVIGENKDLTNFTKMHFLKSCLKGRALECVADIAVTGDNFELAWQSLISRFESKRRLLSLHLSTLINLPTISKESSVELLALRDKVNVAISSLKNLKRTPAELWNDLLVHLVAQTLDSVTRKAWNVKSSDTDEPPSFDDLSKFLHSRARALEEFSRNTNGKTLSTKSSTPQRVNAATATKISQTSCPLCKAKHFFSACPTFIRGSPSQRRDLVKQHRRCFNCLSQNHAAKECKSTFSCRTCQQRHHSLLHETSDSSNKANSSASAPSDSPAISQSSESAASSSTVQSLFTSARAAAHSQILLATAWLTVRASSGRALVVRALLDQGSEMTFISEQLAQTLRITRFRMPVSIAAVGCVHAGNFGKAAHISVSPRDSLSPSYSTTALILPKLTLYAPKLGIDISPFAHLSDLKWADSDPGSSESIDVILGADLYGEVLLDGVRKGESS</sequence>
<protein>
    <submittedName>
        <fullName evidence="2">Uncharacterized protein</fullName>
    </submittedName>
</protein>
<dbReference type="AlphaFoldDB" id="A0A026WGF0"/>
<feature type="compositionally biased region" description="Low complexity" evidence="1">
    <location>
        <begin position="312"/>
        <end position="334"/>
    </location>
</feature>
<dbReference type="PANTHER" id="PTHR47331">
    <property type="entry name" value="PHD-TYPE DOMAIN-CONTAINING PROTEIN"/>
    <property type="match status" value="1"/>
</dbReference>
<keyword evidence="3" id="KW-1185">Reference proteome</keyword>
<accession>A0A026WGF0</accession>
<reference evidence="2 3" key="1">
    <citation type="journal article" date="2014" name="Curr. Biol.">
        <title>The genome of the clonal raider ant Cerapachys biroi.</title>
        <authorList>
            <person name="Oxley P.R."/>
            <person name="Ji L."/>
            <person name="Fetter-Pruneda I."/>
            <person name="McKenzie S.K."/>
            <person name="Li C."/>
            <person name="Hu H."/>
            <person name="Zhang G."/>
            <person name="Kronauer D.J."/>
        </authorList>
    </citation>
    <scope>NUCLEOTIDE SEQUENCE [LARGE SCALE GENOMIC DNA]</scope>
</reference>
<dbReference type="Proteomes" id="UP000053097">
    <property type="component" value="Unassembled WGS sequence"/>
</dbReference>
<dbReference type="OMA" id="PRRYANT"/>
<name>A0A026WGF0_OOCBI</name>
<dbReference type="STRING" id="2015173.A0A026WGF0"/>
<evidence type="ECO:0000256" key="1">
    <source>
        <dbReference type="SAM" id="MobiDB-lite"/>
    </source>
</evidence>
<dbReference type="InterPro" id="IPR005312">
    <property type="entry name" value="DUF1759"/>
</dbReference>
<feature type="region of interest" description="Disordered" evidence="1">
    <location>
        <begin position="307"/>
        <end position="334"/>
    </location>
</feature>
<proteinExistence type="predicted"/>
<dbReference type="PANTHER" id="PTHR47331:SF5">
    <property type="entry name" value="RIBONUCLEASE H"/>
    <property type="match status" value="1"/>
</dbReference>